<dbReference type="AlphaFoldDB" id="A0A8H3FK59"/>
<comment type="caution">
    <text evidence="10">The sequence shown here is derived from an EMBL/GenBank/DDBJ whole genome shotgun (WGS) entry which is preliminary data.</text>
</comment>
<keyword evidence="6" id="KW-0131">Cell cycle</keyword>
<dbReference type="Gene3D" id="1.10.10.10">
    <property type="entry name" value="Winged helix-like DNA-binding domain superfamily/Winged helix DNA-binding domain"/>
    <property type="match status" value="1"/>
</dbReference>
<keyword evidence="11" id="KW-1185">Reference proteome</keyword>
<protein>
    <recommendedName>
        <fullName evidence="7">Cell division control protein</fullName>
    </recommendedName>
</protein>
<dbReference type="SUPFAM" id="SSF52540">
    <property type="entry name" value="P-loop containing nucleoside triphosphate hydrolases"/>
    <property type="match status" value="1"/>
</dbReference>
<dbReference type="Pfam" id="PF09079">
    <property type="entry name" value="WHD_Cdc6"/>
    <property type="match status" value="1"/>
</dbReference>
<feature type="compositionally biased region" description="Polar residues" evidence="8">
    <location>
        <begin position="62"/>
        <end position="71"/>
    </location>
</feature>
<dbReference type="EMBL" id="CAJPDS010000040">
    <property type="protein sequence ID" value="CAF9926059.1"/>
    <property type="molecule type" value="Genomic_DNA"/>
</dbReference>
<dbReference type="GO" id="GO:0033314">
    <property type="term" value="P:mitotic DNA replication checkpoint signaling"/>
    <property type="evidence" value="ECO:0007669"/>
    <property type="project" value="TreeGrafter"/>
</dbReference>
<organism evidence="10 11">
    <name type="scientific">Heterodermia speciosa</name>
    <dbReference type="NCBI Taxonomy" id="116794"/>
    <lineage>
        <taxon>Eukaryota</taxon>
        <taxon>Fungi</taxon>
        <taxon>Dikarya</taxon>
        <taxon>Ascomycota</taxon>
        <taxon>Pezizomycotina</taxon>
        <taxon>Lecanoromycetes</taxon>
        <taxon>OSLEUM clade</taxon>
        <taxon>Lecanoromycetidae</taxon>
        <taxon>Caliciales</taxon>
        <taxon>Physciaceae</taxon>
        <taxon>Heterodermia</taxon>
    </lineage>
</organism>
<comment type="similarity">
    <text evidence="2 7">Belongs to the CDC6/cdc18 family.</text>
</comment>
<sequence>MASSILGKRARAADSSEDCESISSRLKRRAKAPVIHDENATQHGNDHGNNADSMDIDRLGHPSSTPSTSLRNVRLSPKSKVSHGKLESASAKPIKSTKISTLESVDKENTQLATPKTPRHRDALSKRVPVTPRHRVGLVGKPSTPHALRTPSTPNSLPTLYNDARKLFVRSADPGRLVGRDEERAELSSFIQGGIKSQKGRCLYVSGPPGTGKSALVGEVCQDVQNTVDVRMSYINCMAVKGLKDIYGKLANDLIDGIIDEETDEMTALKDLFLPKRKSSSKVYVVTLDEIDHLLTLDLEILYTLFEWSLHSSSRLVLVGIANALDLTDRFLPRLKARNLKPQLLPFLPYTAPQIASVLTSKLKSILVNDSTQPDHLPFVHPTAIQFCSKKVASQTGDLRKAFDITRRAIDLVEMEVKQKHLSDLNSQMDILSPSKSPLGENPNLSSPSRPKTLAASLASLTPITAPRVTIAHIARITSAALGNGTPQRLQTLNLQQKAALCALISLERSIRREAKPLFATPTKTPSSSQITTPTIRKLYGTYCLLCKRDNALHPLTSTEFVDVISGLETLGLVGEEGRGFGVGKVRGTPGKKIGRGKEDRSVVSWVGEKEVEGCLEGPGAGILRGLLRGDE</sequence>
<dbReference type="SUPFAM" id="SSF46785">
    <property type="entry name" value="Winged helix' DNA-binding domain"/>
    <property type="match status" value="1"/>
</dbReference>
<keyword evidence="5" id="KW-0539">Nucleus</keyword>
<dbReference type="Gene3D" id="1.10.8.60">
    <property type="match status" value="1"/>
</dbReference>
<feature type="region of interest" description="Disordered" evidence="8">
    <location>
        <begin position="1"/>
        <end position="95"/>
    </location>
</feature>
<keyword evidence="3" id="KW-0132">Cell division</keyword>
<dbReference type="PIRSF" id="PIRSF001767">
    <property type="entry name" value="Cdc6"/>
    <property type="match status" value="1"/>
</dbReference>
<keyword evidence="4" id="KW-0235">DNA replication</keyword>
<dbReference type="OrthoDB" id="1926878at2759"/>
<reference evidence="10" key="1">
    <citation type="submission" date="2021-03" db="EMBL/GenBank/DDBJ databases">
        <authorList>
            <person name="Tagirdzhanova G."/>
        </authorList>
    </citation>
    <scope>NUCLEOTIDE SEQUENCE</scope>
</reference>
<evidence type="ECO:0000256" key="8">
    <source>
        <dbReference type="SAM" id="MobiDB-lite"/>
    </source>
</evidence>
<gene>
    <name evidence="10" type="primary">CDC6</name>
    <name evidence="10" type="ORF">HETSPECPRED_006241</name>
</gene>
<evidence type="ECO:0000313" key="10">
    <source>
        <dbReference type="EMBL" id="CAF9926059.1"/>
    </source>
</evidence>
<dbReference type="Pfam" id="PF13191">
    <property type="entry name" value="AAA_16"/>
    <property type="match status" value="1"/>
</dbReference>
<feature type="region of interest" description="Disordered" evidence="8">
    <location>
        <begin position="428"/>
        <end position="451"/>
    </location>
</feature>
<feature type="region of interest" description="Disordered" evidence="8">
    <location>
        <begin position="135"/>
        <end position="156"/>
    </location>
</feature>
<evidence type="ECO:0000256" key="1">
    <source>
        <dbReference type="ARBA" id="ARBA00004123"/>
    </source>
</evidence>
<dbReference type="PANTHER" id="PTHR10763">
    <property type="entry name" value="CELL DIVISION CONTROL PROTEIN 6-RELATED"/>
    <property type="match status" value="1"/>
</dbReference>
<feature type="domain" description="AAA+ ATPase" evidence="9">
    <location>
        <begin position="199"/>
        <end position="341"/>
    </location>
</feature>
<evidence type="ECO:0000256" key="5">
    <source>
        <dbReference type="ARBA" id="ARBA00023242"/>
    </source>
</evidence>
<dbReference type="CDD" id="cd00009">
    <property type="entry name" value="AAA"/>
    <property type="match status" value="1"/>
</dbReference>
<accession>A0A8H3FK59</accession>
<dbReference type="GO" id="GO:0005634">
    <property type="term" value="C:nucleus"/>
    <property type="evidence" value="ECO:0007669"/>
    <property type="project" value="UniProtKB-SubCell"/>
</dbReference>
<dbReference type="InterPro" id="IPR036388">
    <property type="entry name" value="WH-like_DNA-bd_sf"/>
</dbReference>
<dbReference type="FunFam" id="3.40.50.300:FF:000547">
    <property type="entry name" value="Cell division control protein"/>
    <property type="match status" value="1"/>
</dbReference>
<dbReference type="PANTHER" id="PTHR10763:SF26">
    <property type="entry name" value="CELL DIVISION CONTROL PROTEIN 6 HOMOLOG"/>
    <property type="match status" value="1"/>
</dbReference>
<evidence type="ECO:0000256" key="2">
    <source>
        <dbReference type="ARBA" id="ARBA00006184"/>
    </source>
</evidence>
<dbReference type="Proteomes" id="UP000664521">
    <property type="component" value="Unassembled WGS sequence"/>
</dbReference>
<evidence type="ECO:0000256" key="6">
    <source>
        <dbReference type="ARBA" id="ARBA00023306"/>
    </source>
</evidence>
<dbReference type="InterPro" id="IPR054425">
    <property type="entry name" value="Cdc6_ORC1-like_ATPase_lid"/>
</dbReference>
<dbReference type="GO" id="GO:0003688">
    <property type="term" value="F:DNA replication origin binding"/>
    <property type="evidence" value="ECO:0007669"/>
    <property type="project" value="TreeGrafter"/>
</dbReference>
<dbReference type="GO" id="GO:0051301">
    <property type="term" value="P:cell division"/>
    <property type="evidence" value="ECO:0007669"/>
    <property type="project" value="UniProtKB-UniRule"/>
</dbReference>
<feature type="region of interest" description="Disordered" evidence="8">
    <location>
        <begin position="105"/>
        <end position="124"/>
    </location>
</feature>
<evidence type="ECO:0000256" key="7">
    <source>
        <dbReference type="PIRNR" id="PIRNR001767"/>
    </source>
</evidence>
<dbReference type="InterPro" id="IPR027417">
    <property type="entry name" value="P-loop_NTPase"/>
</dbReference>
<evidence type="ECO:0000256" key="3">
    <source>
        <dbReference type="ARBA" id="ARBA00022618"/>
    </source>
</evidence>
<dbReference type="Pfam" id="PF22606">
    <property type="entry name" value="Cdc6-ORC-like_ATPase_lid"/>
    <property type="match status" value="1"/>
</dbReference>
<dbReference type="GO" id="GO:0006270">
    <property type="term" value="P:DNA replication initiation"/>
    <property type="evidence" value="ECO:0007669"/>
    <property type="project" value="UniProtKB-UniRule"/>
</dbReference>
<dbReference type="InterPro" id="IPR050311">
    <property type="entry name" value="ORC1/CDC6"/>
</dbReference>
<feature type="compositionally biased region" description="Basic and acidic residues" evidence="8">
    <location>
        <begin position="34"/>
        <end position="46"/>
    </location>
</feature>
<evidence type="ECO:0000256" key="4">
    <source>
        <dbReference type="ARBA" id="ARBA00022705"/>
    </source>
</evidence>
<dbReference type="InterPro" id="IPR015163">
    <property type="entry name" value="Cdc6_C"/>
</dbReference>
<comment type="subcellular location">
    <subcellularLocation>
        <location evidence="1">Nucleus</location>
    </subcellularLocation>
</comment>
<evidence type="ECO:0000259" key="9">
    <source>
        <dbReference type="SMART" id="SM00382"/>
    </source>
</evidence>
<proteinExistence type="inferred from homology"/>
<evidence type="ECO:0000313" key="11">
    <source>
        <dbReference type="Proteomes" id="UP000664521"/>
    </source>
</evidence>
<dbReference type="InterPro" id="IPR041664">
    <property type="entry name" value="AAA_16"/>
</dbReference>
<dbReference type="Gene3D" id="3.40.50.300">
    <property type="entry name" value="P-loop containing nucleotide triphosphate hydrolases"/>
    <property type="match status" value="1"/>
</dbReference>
<dbReference type="SMART" id="SM00382">
    <property type="entry name" value="AAA"/>
    <property type="match status" value="1"/>
</dbReference>
<dbReference type="InterPro" id="IPR036390">
    <property type="entry name" value="WH_DNA-bd_sf"/>
</dbReference>
<dbReference type="InterPro" id="IPR016314">
    <property type="entry name" value="Cdc6/18"/>
</dbReference>
<dbReference type="InterPro" id="IPR003593">
    <property type="entry name" value="AAA+_ATPase"/>
</dbReference>
<name>A0A8H3FK59_9LECA</name>